<keyword evidence="1" id="KW-1133">Transmembrane helix</keyword>
<comment type="caution">
    <text evidence="2">The sequence shown here is derived from an EMBL/GenBank/DDBJ whole genome shotgun (WGS) entry which is preliminary data.</text>
</comment>
<keyword evidence="1" id="KW-0812">Transmembrane</keyword>
<accession>A0A433D6F2</accession>
<dbReference type="Proteomes" id="UP000268093">
    <property type="component" value="Unassembled WGS sequence"/>
</dbReference>
<dbReference type="AlphaFoldDB" id="A0A433D6F2"/>
<keyword evidence="1" id="KW-0472">Membrane</keyword>
<protein>
    <submittedName>
        <fullName evidence="2">Uncharacterized protein</fullName>
    </submittedName>
</protein>
<evidence type="ECO:0000313" key="2">
    <source>
        <dbReference type="EMBL" id="RUP46442.1"/>
    </source>
</evidence>
<gene>
    <name evidence="2" type="ORF">BC936DRAFT_146953</name>
</gene>
<reference evidence="2 3" key="1">
    <citation type="journal article" date="2018" name="New Phytol.">
        <title>Phylogenomics of Endogonaceae and evolution of mycorrhizas within Mucoromycota.</title>
        <authorList>
            <person name="Chang Y."/>
            <person name="Desiro A."/>
            <person name="Na H."/>
            <person name="Sandor L."/>
            <person name="Lipzen A."/>
            <person name="Clum A."/>
            <person name="Barry K."/>
            <person name="Grigoriev I.V."/>
            <person name="Martin F.M."/>
            <person name="Stajich J.E."/>
            <person name="Smith M.E."/>
            <person name="Bonito G."/>
            <person name="Spatafora J.W."/>
        </authorList>
    </citation>
    <scope>NUCLEOTIDE SEQUENCE [LARGE SCALE GENOMIC DNA]</scope>
    <source>
        <strain evidence="2 3">GMNB39</strain>
    </source>
</reference>
<organism evidence="2 3">
    <name type="scientific">Jimgerdemannia flammicorona</name>
    <dbReference type="NCBI Taxonomy" id="994334"/>
    <lineage>
        <taxon>Eukaryota</taxon>
        <taxon>Fungi</taxon>
        <taxon>Fungi incertae sedis</taxon>
        <taxon>Mucoromycota</taxon>
        <taxon>Mucoromycotina</taxon>
        <taxon>Endogonomycetes</taxon>
        <taxon>Endogonales</taxon>
        <taxon>Endogonaceae</taxon>
        <taxon>Jimgerdemannia</taxon>
    </lineage>
</organism>
<name>A0A433D6F2_9FUNG</name>
<keyword evidence="3" id="KW-1185">Reference proteome</keyword>
<evidence type="ECO:0000256" key="1">
    <source>
        <dbReference type="SAM" id="Phobius"/>
    </source>
</evidence>
<sequence length="163" mass="18141">MLPIILKMMMNSAEVCATRAEETRNKFSDVLILVQELLEASTAAEGASTEQEWQNRVARKVLEDLKGVEERKAREEGRKMLSEGLKTTEKQFKEAAKSILSAWGMIRMNLVEGIANSVVGTLSFASCPIGFILNGAARKSMRKKMMPNQPLTHGRHLSSIQFS</sequence>
<feature type="transmembrane region" description="Helical" evidence="1">
    <location>
        <begin position="114"/>
        <end position="137"/>
    </location>
</feature>
<evidence type="ECO:0000313" key="3">
    <source>
        <dbReference type="Proteomes" id="UP000268093"/>
    </source>
</evidence>
<dbReference type="EMBL" id="RBNI01005841">
    <property type="protein sequence ID" value="RUP46442.1"/>
    <property type="molecule type" value="Genomic_DNA"/>
</dbReference>
<proteinExistence type="predicted"/>